<dbReference type="eggNOG" id="ENOG502QV4W">
    <property type="taxonomic scope" value="Eukaryota"/>
</dbReference>
<accession>T1K7W7</accession>
<dbReference type="Proteomes" id="UP000015104">
    <property type="component" value="Unassembled WGS sequence"/>
</dbReference>
<reference evidence="4" key="1">
    <citation type="submission" date="2011-08" db="EMBL/GenBank/DDBJ databases">
        <authorList>
            <person name="Rombauts S."/>
        </authorList>
    </citation>
    <scope>NUCLEOTIDE SEQUENCE</scope>
    <source>
        <strain evidence="4">London</strain>
    </source>
</reference>
<dbReference type="AlphaFoldDB" id="T1K7W7"/>
<dbReference type="HOGENOM" id="CLU_043599_0_0_1"/>
<dbReference type="EMBL" id="CAEY01001813">
    <property type="status" value="NOT_ANNOTATED_CDS"/>
    <property type="molecule type" value="Genomic_DNA"/>
</dbReference>
<evidence type="ECO:0000259" key="2">
    <source>
        <dbReference type="Pfam" id="PF14661"/>
    </source>
</evidence>
<dbReference type="PANTHER" id="PTHR16151">
    <property type="entry name" value="HAUS AUGMIN-LIKE COMPLEX SUBUNIT 6"/>
    <property type="match status" value="1"/>
</dbReference>
<dbReference type="GO" id="GO:0008017">
    <property type="term" value="F:microtubule binding"/>
    <property type="evidence" value="ECO:0007669"/>
    <property type="project" value="TreeGrafter"/>
</dbReference>
<feature type="domain" description="HAUS augmin-like complex subunit 6 N-terminal" evidence="2">
    <location>
        <begin position="12"/>
        <end position="152"/>
    </location>
</feature>
<dbReference type="GO" id="GO:1990498">
    <property type="term" value="C:mitotic spindle microtubule"/>
    <property type="evidence" value="ECO:0007669"/>
    <property type="project" value="TreeGrafter"/>
</dbReference>
<dbReference type="OMA" id="IDYYSEA"/>
<keyword evidence="4" id="KW-1185">Reference proteome</keyword>
<name>T1K7W7_TETUR</name>
<feature type="coiled-coil region" evidence="1">
    <location>
        <begin position="324"/>
        <end position="369"/>
    </location>
</feature>
<protein>
    <recommendedName>
        <fullName evidence="2">HAUS augmin-like complex subunit 6 N-terminal domain-containing protein</fullName>
    </recommendedName>
</protein>
<keyword evidence="1" id="KW-0175">Coiled coil</keyword>
<dbReference type="EnsemblMetazoa" id="tetur06g05810.1">
    <property type="protein sequence ID" value="tetur06g05810.1"/>
    <property type="gene ID" value="tetur06g05810"/>
</dbReference>
<dbReference type="STRING" id="32264.T1K7W7"/>
<evidence type="ECO:0000313" key="3">
    <source>
        <dbReference type="EnsemblMetazoa" id="tetur06g05810.1"/>
    </source>
</evidence>
<reference evidence="3" key="2">
    <citation type="submission" date="2015-06" db="UniProtKB">
        <authorList>
            <consortium name="EnsemblMetazoa"/>
        </authorList>
    </citation>
    <scope>IDENTIFICATION</scope>
</reference>
<proteinExistence type="predicted"/>
<dbReference type="GO" id="GO:0070652">
    <property type="term" value="C:HAUS complex"/>
    <property type="evidence" value="ECO:0007669"/>
    <property type="project" value="InterPro"/>
</dbReference>
<dbReference type="OrthoDB" id="6500743at2759"/>
<gene>
    <name evidence="3" type="primary">107361173</name>
</gene>
<dbReference type="GO" id="GO:0051225">
    <property type="term" value="P:spindle assembly"/>
    <property type="evidence" value="ECO:0007669"/>
    <property type="project" value="InterPro"/>
</dbReference>
<evidence type="ECO:0000313" key="4">
    <source>
        <dbReference type="Proteomes" id="UP000015104"/>
    </source>
</evidence>
<dbReference type="InterPro" id="IPR028163">
    <property type="entry name" value="HAUS_6_N"/>
</dbReference>
<dbReference type="Pfam" id="PF14661">
    <property type="entry name" value="HAUS6_N"/>
    <property type="match status" value="1"/>
</dbReference>
<dbReference type="KEGG" id="tut:107361173"/>
<evidence type="ECO:0000256" key="1">
    <source>
        <dbReference type="SAM" id="Coils"/>
    </source>
</evidence>
<dbReference type="PANTHER" id="PTHR16151:SF2">
    <property type="entry name" value="HAUS AUGMIN-LIKE COMPLEX SUBUNIT 6"/>
    <property type="match status" value="1"/>
</dbReference>
<organism evidence="3 4">
    <name type="scientific">Tetranychus urticae</name>
    <name type="common">Two-spotted spider mite</name>
    <dbReference type="NCBI Taxonomy" id="32264"/>
    <lineage>
        <taxon>Eukaryota</taxon>
        <taxon>Metazoa</taxon>
        <taxon>Ecdysozoa</taxon>
        <taxon>Arthropoda</taxon>
        <taxon>Chelicerata</taxon>
        <taxon>Arachnida</taxon>
        <taxon>Acari</taxon>
        <taxon>Acariformes</taxon>
        <taxon>Trombidiformes</taxon>
        <taxon>Prostigmata</taxon>
        <taxon>Eleutherengona</taxon>
        <taxon>Raphignathae</taxon>
        <taxon>Tetranychoidea</taxon>
        <taxon>Tetranychidae</taxon>
        <taxon>Tetranychus</taxon>
    </lineage>
</organism>
<sequence>MSQLQELQNGIFESLEGLSFNEYVVNRKECKNFILKRELFGKPDHKAFEIIMIFLVRCLKNSQVLQQYRYCYPCLDKNQEAEFRKVTIEFLKSLEKIDGSLKFTPIYAVQPGGEAFCSYFLNLINYVMTKVLKEKYGTEIEADLNDFRLVNRAEEESGRLSDLTFIYEDLDQKMLSEQEYFELRKRSLEKEWDAVCFEFDKVVNYVRVQILGENSYAMKDNEIIANVRQSVSDLNDTVSQNFSELRHLIEHITPKLELYNCPADASMITSSNQILDLRQFSNDCDMNKYFSRGCFNLELVSKDVDKFVKNFDTTMRNWASLSECQNLSSHLNFLNQEIEKLIIKIRESMDNLNQEKESLLAAVNAKRHQLLKTAQVQERRNWFAAKIPLNFPKIKFAFGDVSRDNLIDYYSEADITASPVIDTTPPDNFYNRTMRNHAFDWSFHALDISRFSYVPPTAPERPLLSPLREESSIRSLSSHNSSYNIDTVLL</sequence>
<dbReference type="InterPro" id="IPR026797">
    <property type="entry name" value="HAUS_6"/>
</dbReference>